<evidence type="ECO:0000313" key="3">
    <source>
        <dbReference type="EnsemblPlants" id="KRH62115"/>
    </source>
</evidence>
<dbReference type="Proteomes" id="UP000008827">
    <property type="component" value="Chromosome 4"/>
</dbReference>
<feature type="region of interest" description="Disordered" evidence="1">
    <location>
        <begin position="38"/>
        <end position="74"/>
    </location>
</feature>
<reference evidence="2" key="3">
    <citation type="submission" date="2018-07" db="EMBL/GenBank/DDBJ databases">
        <title>WGS assembly of Glycine max.</title>
        <authorList>
            <person name="Schmutz J."/>
            <person name="Cannon S."/>
            <person name="Schlueter J."/>
            <person name="Ma J."/>
            <person name="Mitros T."/>
            <person name="Nelson W."/>
            <person name="Hyten D."/>
            <person name="Song Q."/>
            <person name="Thelen J."/>
            <person name="Cheng J."/>
            <person name="Xu D."/>
            <person name="Hellsten U."/>
            <person name="May G."/>
            <person name="Yu Y."/>
            <person name="Sakurai T."/>
            <person name="Umezawa T."/>
            <person name="Bhattacharyya M."/>
            <person name="Sandhu D."/>
            <person name="Valliyodan B."/>
            <person name="Lindquist E."/>
            <person name="Peto M."/>
            <person name="Grant D."/>
            <person name="Shu S."/>
            <person name="Goodstein D."/>
            <person name="Barry K."/>
            <person name="Futrell-Griggs M."/>
            <person name="Abernathy B."/>
            <person name="Du J."/>
            <person name="Tian Z."/>
            <person name="Zhu L."/>
            <person name="Gill N."/>
            <person name="Joshi T."/>
            <person name="Libault M."/>
            <person name="Sethuraman A."/>
            <person name="Zhang X."/>
            <person name="Shinozaki K."/>
            <person name="Nguyen H."/>
            <person name="Wing R."/>
            <person name="Cregan P."/>
            <person name="Specht J."/>
            <person name="Grimwood J."/>
            <person name="Rokhsar D."/>
            <person name="Stacey G."/>
            <person name="Shoemaker R."/>
            <person name="Jackson S."/>
        </authorList>
    </citation>
    <scope>NUCLEOTIDE SEQUENCE</scope>
    <source>
        <tissue evidence="2">Callus</tissue>
    </source>
</reference>
<keyword evidence="4" id="KW-1185">Reference proteome</keyword>
<accession>A0A0R0KCM0</accession>
<dbReference type="GO" id="GO:0000427">
    <property type="term" value="C:plastid-encoded plastid RNA polymerase complex"/>
    <property type="evidence" value="ECO:0007669"/>
    <property type="project" value="InterPro"/>
</dbReference>
<dbReference type="EnsemblPlants" id="KRH62115">
    <property type="protein sequence ID" value="KRH62115"/>
    <property type="gene ID" value="GLYMA_04G087000"/>
</dbReference>
<sequence>MMTTAPTTSTFFFLLSSLNPHPPRSFFRHKPLFNNPSLLLRPPLRSPRHLTRADDDDGDGGGPDHYEMDEDEMEELDNKKDFDIEYDPLVPAAAAAAAASAADDNIAFVESKSFVSTQGWDSDTVLDYKINEDEFHKICLVDCDFFIRKPPDPDNDVYDFREMYVTPPDTDVYSIPKVLAPMPQKYIRCAQSDYGSYNVTEPPIDAPRDPLYKTEREILKVTAPGGRTRDRRSDLLVISDRGSSFKIIHASEKEDPTTVIEKQEWENSREEMERHLRKLRDFSISNWF</sequence>
<dbReference type="AlphaFoldDB" id="A0A0R0KCM0"/>
<evidence type="ECO:0000313" key="2">
    <source>
        <dbReference type="EMBL" id="KRH62115.1"/>
    </source>
</evidence>
<protein>
    <recommendedName>
        <fullName evidence="5">Plastid transcriptionally active 6</fullName>
    </recommendedName>
</protein>
<reference evidence="2 3" key="1">
    <citation type="journal article" date="2010" name="Nature">
        <title>Genome sequence of the palaeopolyploid soybean.</title>
        <authorList>
            <person name="Schmutz J."/>
            <person name="Cannon S.B."/>
            <person name="Schlueter J."/>
            <person name="Ma J."/>
            <person name="Mitros T."/>
            <person name="Nelson W."/>
            <person name="Hyten D.L."/>
            <person name="Song Q."/>
            <person name="Thelen J.J."/>
            <person name="Cheng J."/>
            <person name="Xu D."/>
            <person name="Hellsten U."/>
            <person name="May G.D."/>
            <person name="Yu Y."/>
            <person name="Sakurai T."/>
            <person name="Umezawa T."/>
            <person name="Bhattacharyya M.K."/>
            <person name="Sandhu D."/>
            <person name="Valliyodan B."/>
            <person name="Lindquist E."/>
            <person name="Peto M."/>
            <person name="Grant D."/>
            <person name="Shu S."/>
            <person name="Goodstein D."/>
            <person name="Barry K."/>
            <person name="Futrell-Griggs M."/>
            <person name="Abernathy B."/>
            <person name="Du J."/>
            <person name="Tian Z."/>
            <person name="Zhu L."/>
            <person name="Gill N."/>
            <person name="Joshi T."/>
            <person name="Libault M."/>
            <person name="Sethuraman A."/>
            <person name="Zhang X.-C."/>
            <person name="Shinozaki K."/>
            <person name="Nguyen H.T."/>
            <person name="Wing R.A."/>
            <person name="Cregan P."/>
            <person name="Specht J."/>
            <person name="Grimwood J."/>
            <person name="Rokhsar D."/>
            <person name="Stacey G."/>
            <person name="Shoemaker R.C."/>
            <person name="Jackson S.A."/>
        </authorList>
    </citation>
    <scope>NUCLEOTIDE SEQUENCE</scope>
    <source>
        <strain evidence="3">cv. Williams 82</strain>
        <tissue evidence="2">Callus</tissue>
    </source>
</reference>
<dbReference type="EMBL" id="CM000837">
    <property type="protein sequence ID" value="KRH62115.1"/>
    <property type="molecule type" value="Genomic_DNA"/>
</dbReference>
<dbReference type="Gramene" id="KRH62115">
    <property type="protein sequence ID" value="KRH62115"/>
    <property type="gene ID" value="GLYMA_04G087000"/>
</dbReference>
<gene>
    <name evidence="3" type="primary">LOC100782614</name>
    <name evidence="2" type="ORF">GLYMA_04G087000</name>
</gene>
<evidence type="ECO:0000256" key="1">
    <source>
        <dbReference type="SAM" id="MobiDB-lite"/>
    </source>
</evidence>
<reference evidence="3" key="2">
    <citation type="submission" date="2018-02" db="UniProtKB">
        <authorList>
            <consortium name="EnsemblPlants"/>
        </authorList>
    </citation>
    <scope>IDENTIFICATION</scope>
    <source>
        <strain evidence="3">Williams 82</strain>
    </source>
</reference>
<dbReference type="InterPro" id="IPR044710">
    <property type="entry name" value="PTAC6"/>
</dbReference>
<dbReference type="ExpressionAtlas" id="A0A0R0KCM0">
    <property type="expression patterns" value="baseline"/>
</dbReference>
<name>A0A0R0KCM0_SOYBN</name>
<proteinExistence type="predicted"/>
<organism evidence="2">
    <name type="scientific">Glycine max</name>
    <name type="common">Soybean</name>
    <name type="synonym">Glycine hispida</name>
    <dbReference type="NCBI Taxonomy" id="3847"/>
    <lineage>
        <taxon>Eukaryota</taxon>
        <taxon>Viridiplantae</taxon>
        <taxon>Streptophyta</taxon>
        <taxon>Embryophyta</taxon>
        <taxon>Tracheophyta</taxon>
        <taxon>Spermatophyta</taxon>
        <taxon>Magnoliopsida</taxon>
        <taxon>eudicotyledons</taxon>
        <taxon>Gunneridae</taxon>
        <taxon>Pentapetalae</taxon>
        <taxon>rosids</taxon>
        <taxon>fabids</taxon>
        <taxon>Fabales</taxon>
        <taxon>Fabaceae</taxon>
        <taxon>Papilionoideae</taxon>
        <taxon>50 kb inversion clade</taxon>
        <taxon>NPAAA clade</taxon>
        <taxon>indigoferoid/millettioid clade</taxon>
        <taxon>Phaseoleae</taxon>
        <taxon>Glycine</taxon>
        <taxon>Glycine subgen. Soja</taxon>
    </lineage>
</organism>
<evidence type="ECO:0000313" key="4">
    <source>
        <dbReference type="Proteomes" id="UP000008827"/>
    </source>
</evidence>
<dbReference type="PANTHER" id="PTHR35994:SF1">
    <property type="entry name" value="PLASTID TRANSCRIPTIONALLY ACTIVE PROTEIN 6, CHLOROPLASTIC"/>
    <property type="match status" value="1"/>
</dbReference>
<dbReference type="PANTHER" id="PTHR35994">
    <property type="entry name" value="EXPRESSED PROTEIN"/>
    <property type="match status" value="1"/>
</dbReference>
<evidence type="ECO:0008006" key="5">
    <source>
        <dbReference type="Google" id="ProtNLM"/>
    </source>
</evidence>